<sequence length="252" mass="29743">MLSVFIYEKNQTQKRQIESWIKNYIVIEEFNMEILLTTNNPNTLLEYKNKHSEKMGLYFIDINLTDEFNGIHLAAKIRELDSFGKIVFITAHKEFALQVFQHQIEALDFILKDNPKNVQKRIHRCLTLAEKRCQDERIKGTKILNIKQGTKITPILHENILFFETSVKPHKLILTHDKGIVEFSGSLNKIERLNENFFRCHRSYLVNKQHIIHLDKKNRELLLSDGNRLDVSVRKTQLLEMEQNSSIIETKK</sequence>
<dbReference type="InterPro" id="IPR011006">
    <property type="entry name" value="CheY-like_superfamily"/>
</dbReference>
<gene>
    <name evidence="6" type="ORF">A5880_002581</name>
</gene>
<name>A0ABU8IHR7_9ENTE</name>
<dbReference type="SUPFAM" id="SSF52172">
    <property type="entry name" value="CheY-like"/>
    <property type="match status" value="1"/>
</dbReference>
<evidence type="ECO:0000313" key="6">
    <source>
        <dbReference type="EMBL" id="MEI5994991.1"/>
    </source>
</evidence>
<evidence type="ECO:0000313" key="7">
    <source>
        <dbReference type="Proteomes" id="UP000195139"/>
    </source>
</evidence>
<proteinExistence type="predicted"/>
<dbReference type="Proteomes" id="UP000195139">
    <property type="component" value="Unassembled WGS sequence"/>
</dbReference>
<keyword evidence="3" id="KW-0010">Activator</keyword>
<dbReference type="InterPro" id="IPR046947">
    <property type="entry name" value="LytR-like"/>
</dbReference>
<organism evidence="6 7">
    <name type="scientific">Candidatus Enterococcus mansonii</name>
    <dbReference type="NCBI Taxonomy" id="1834181"/>
    <lineage>
        <taxon>Bacteria</taxon>
        <taxon>Bacillati</taxon>
        <taxon>Bacillota</taxon>
        <taxon>Bacilli</taxon>
        <taxon>Lactobacillales</taxon>
        <taxon>Enterococcaceae</taxon>
        <taxon>Enterococcus</taxon>
    </lineage>
</organism>
<dbReference type="Gene3D" id="2.40.50.1020">
    <property type="entry name" value="LytTr DNA-binding domain"/>
    <property type="match status" value="1"/>
</dbReference>
<feature type="domain" description="HTH LytTR-type" evidence="5">
    <location>
        <begin position="144"/>
        <end position="235"/>
    </location>
</feature>
<dbReference type="SMART" id="SM00448">
    <property type="entry name" value="REC"/>
    <property type="match status" value="1"/>
</dbReference>
<comment type="caution">
    <text evidence="6">The sequence shown here is derived from an EMBL/GenBank/DDBJ whole genome shotgun (WGS) entry which is preliminary data.</text>
</comment>
<comment type="function">
    <text evidence="4">Required for high-level post-exponential phase expression of a series of secreted proteins.</text>
</comment>
<dbReference type="InterPro" id="IPR007492">
    <property type="entry name" value="LytTR_DNA-bd_dom"/>
</dbReference>
<reference evidence="6" key="1">
    <citation type="submission" date="2018-07" db="EMBL/GenBank/DDBJ databases">
        <title>The Genome Sequence of Enterococcus sp. DIV0659b.</title>
        <authorList>
            <consortium name="The Broad Institute Genomics Platform"/>
            <consortium name="The Broad Institute Genomic Center for Infectious Diseases"/>
            <person name="Earl A."/>
            <person name="Manson A."/>
            <person name="Schwartman J."/>
            <person name="Gilmore M."/>
            <person name="Abouelleil A."/>
            <person name="Cao P."/>
            <person name="Chapman S."/>
            <person name="Cusick C."/>
            <person name="Shea T."/>
            <person name="Young S."/>
            <person name="Neafsey D."/>
            <person name="Nusbaum C."/>
            <person name="Birren B."/>
        </authorList>
    </citation>
    <scope>NUCLEOTIDE SEQUENCE [LARGE SCALE GENOMIC DNA]</scope>
    <source>
        <strain evidence="6">4G2_DIV0659</strain>
    </source>
</reference>
<keyword evidence="7" id="KW-1185">Reference proteome</keyword>
<dbReference type="PANTHER" id="PTHR37299">
    <property type="entry name" value="TRANSCRIPTIONAL REGULATOR-RELATED"/>
    <property type="match status" value="1"/>
</dbReference>
<evidence type="ECO:0000256" key="3">
    <source>
        <dbReference type="ARBA" id="ARBA00023159"/>
    </source>
</evidence>
<evidence type="ECO:0000256" key="2">
    <source>
        <dbReference type="ARBA" id="ARBA00023012"/>
    </source>
</evidence>
<evidence type="ECO:0000259" key="5">
    <source>
        <dbReference type="PROSITE" id="PS50930"/>
    </source>
</evidence>
<keyword evidence="1" id="KW-0963">Cytoplasm</keyword>
<dbReference type="SMART" id="SM00850">
    <property type="entry name" value="LytTR"/>
    <property type="match status" value="1"/>
</dbReference>
<protein>
    <recommendedName>
        <fullName evidence="5">HTH LytTR-type domain-containing protein</fullName>
    </recommendedName>
</protein>
<dbReference type="RefSeq" id="WP_336577168.1">
    <property type="nucleotide sequence ID" value="NZ_NGLE02000001.1"/>
</dbReference>
<accession>A0ABU8IHR7</accession>
<dbReference type="InterPro" id="IPR001789">
    <property type="entry name" value="Sig_transdc_resp-reg_receiver"/>
</dbReference>
<evidence type="ECO:0000256" key="1">
    <source>
        <dbReference type="ARBA" id="ARBA00022490"/>
    </source>
</evidence>
<dbReference type="PROSITE" id="PS50930">
    <property type="entry name" value="HTH_LYTTR"/>
    <property type="match status" value="1"/>
</dbReference>
<keyword evidence="2" id="KW-0902">Two-component regulatory system</keyword>
<evidence type="ECO:0000256" key="4">
    <source>
        <dbReference type="ARBA" id="ARBA00037164"/>
    </source>
</evidence>
<dbReference type="PANTHER" id="PTHR37299:SF3">
    <property type="entry name" value="STAGE 0 SPORULATION PROTEIN A HOMOLOG"/>
    <property type="match status" value="1"/>
</dbReference>
<dbReference type="Pfam" id="PF04397">
    <property type="entry name" value="LytTR"/>
    <property type="match status" value="1"/>
</dbReference>
<dbReference type="Pfam" id="PF00072">
    <property type="entry name" value="Response_reg"/>
    <property type="match status" value="1"/>
</dbReference>
<dbReference type="Gene3D" id="3.40.50.2300">
    <property type="match status" value="1"/>
</dbReference>
<dbReference type="EMBL" id="NGLE02000001">
    <property type="protein sequence ID" value="MEI5994991.1"/>
    <property type="molecule type" value="Genomic_DNA"/>
</dbReference>